<name>A0A927WLY9_SELRU</name>
<organism evidence="1 2">
    <name type="scientific">Selenomonas ruminantium</name>
    <dbReference type="NCBI Taxonomy" id="971"/>
    <lineage>
        <taxon>Bacteria</taxon>
        <taxon>Bacillati</taxon>
        <taxon>Bacillota</taxon>
        <taxon>Negativicutes</taxon>
        <taxon>Selenomonadales</taxon>
        <taxon>Selenomonadaceae</taxon>
        <taxon>Selenomonas</taxon>
    </lineage>
</organism>
<comment type="caution">
    <text evidence="1">The sequence shown here is derived from an EMBL/GenBank/DDBJ whole genome shotgun (WGS) entry which is preliminary data.</text>
</comment>
<accession>A0A927WLY9</accession>
<protein>
    <submittedName>
        <fullName evidence="1">Uncharacterized protein</fullName>
    </submittedName>
</protein>
<reference evidence="1" key="1">
    <citation type="submission" date="2019-04" db="EMBL/GenBank/DDBJ databases">
        <title>Evolution of Biomass-Degrading Anaerobic Consortia Revealed by Metagenomics.</title>
        <authorList>
            <person name="Peng X."/>
        </authorList>
    </citation>
    <scope>NUCLEOTIDE SEQUENCE</scope>
    <source>
        <strain evidence="1">SIG242</strain>
    </source>
</reference>
<evidence type="ECO:0000313" key="1">
    <source>
        <dbReference type="EMBL" id="MBE6084730.1"/>
    </source>
</evidence>
<evidence type="ECO:0000313" key="2">
    <source>
        <dbReference type="Proteomes" id="UP000772151"/>
    </source>
</evidence>
<sequence length="99" mass="11604">MSDEFWEKLQYDVNKLYGALDEVTTITDYQALDKGSFEIVVFHDLYEDSYGFLVMLNREKLTYGTLDKPVTAGEVLARYFKKVDYWDGNEGVRLEDVRI</sequence>
<dbReference type="AlphaFoldDB" id="A0A927WLY9"/>
<dbReference type="Proteomes" id="UP000772151">
    <property type="component" value="Unassembled WGS sequence"/>
</dbReference>
<dbReference type="RefSeq" id="WP_303668803.1">
    <property type="nucleotide sequence ID" value="NZ_SVCA01000003.1"/>
</dbReference>
<gene>
    <name evidence="1" type="ORF">E7203_04570</name>
</gene>
<dbReference type="EMBL" id="SVCA01000003">
    <property type="protein sequence ID" value="MBE6084730.1"/>
    <property type="molecule type" value="Genomic_DNA"/>
</dbReference>
<proteinExistence type="predicted"/>